<sequence length="316" mass="37296">MFDFIDKAFEGAKQKPLTLKHRISFLKSIAAEITPVPTDLSFLRKEKIVLARVNDSSNILTQYNRLCHIVKAIEKARYLTLRQVYVKFEHAIKELVEEYGLKRSITKDDITRLKAVTDRKGKTLFNFAKRFQQIAIMACYTYQPAIRNNFGLMKVTKQKQIALKDKDFYYYYIDNRNRKAKIIMNQYKNQAYLGQVTLDIDEKLRIILKNWLFLLEKIVPTYEYLFYYSISSEGTIKHSNNQTTIGRTIPRIFEKITGKPLSINDMRHIHEIALQKSDQYREATVGQREEMHKQLLHGHLTGLKYNLLWNVESKKK</sequence>
<protein>
    <submittedName>
        <fullName evidence="1">Unnamed protein product</fullName>
    </submittedName>
</protein>
<evidence type="ECO:0000313" key="2">
    <source>
        <dbReference type="Proteomes" id="UP001165083"/>
    </source>
</evidence>
<gene>
    <name evidence="1" type="ORF">Plil01_001066700</name>
</gene>
<name>A0A9W6X0Q1_9STRA</name>
<keyword evidence="2" id="KW-1185">Reference proteome</keyword>
<organism evidence="1 2">
    <name type="scientific">Phytophthora lilii</name>
    <dbReference type="NCBI Taxonomy" id="2077276"/>
    <lineage>
        <taxon>Eukaryota</taxon>
        <taxon>Sar</taxon>
        <taxon>Stramenopiles</taxon>
        <taxon>Oomycota</taxon>
        <taxon>Peronosporomycetes</taxon>
        <taxon>Peronosporales</taxon>
        <taxon>Peronosporaceae</taxon>
        <taxon>Phytophthora</taxon>
    </lineage>
</organism>
<comment type="caution">
    <text evidence="1">The sequence shown here is derived from an EMBL/GenBank/DDBJ whole genome shotgun (WGS) entry which is preliminary data.</text>
</comment>
<evidence type="ECO:0000313" key="1">
    <source>
        <dbReference type="EMBL" id="GMF25778.1"/>
    </source>
</evidence>
<proteinExistence type="predicted"/>
<dbReference type="Proteomes" id="UP001165083">
    <property type="component" value="Unassembled WGS sequence"/>
</dbReference>
<accession>A0A9W6X0Q1</accession>
<dbReference type="AlphaFoldDB" id="A0A9W6X0Q1"/>
<dbReference type="OrthoDB" id="110477at2759"/>
<reference evidence="1" key="1">
    <citation type="submission" date="2023-04" db="EMBL/GenBank/DDBJ databases">
        <title>Phytophthora lilii NBRC 32176.</title>
        <authorList>
            <person name="Ichikawa N."/>
            <person name="Sato H."/>
            <person name="Tonouchi N."/>
        </authorList>
    </citation>
    <scope>NUCLEOTIDE SEQUENCE</scope>
    <source>
        <strain evidence="1">NBRC 32176</strain>
    </source>
</reference>
<dbReference type="EMBL" id="BSXW01000572">
    <property type="protein sequence ID" value="GMF25778.1"/>
    <property type="molecule type" value="Genomic_DNA"/>
</dbReference>